<comment type="caution">
    <text evidence="2">The sequence shown here is derived from an EMBL/GenBank/DDBJ whole genome shotgun (WGS) entry which is preliminary data.</text>
</comment>
<dbReference type="Proteomes" id="UP001281410">
    <property type="component" value="Unassembled WGS sequence"/>
</dbReference>
<proteinExistence type="predicted"/>
<sequence>MAVRSSDGIVGAAERAPKKGMVLPFQPLSLTFNHVNYYVDMPAGVSKGDFRDALSYDGIPLEVGPVLIWREMGNSSLGQNWHKIQKLSVIQNQLLSRKTETRRKRREPPDNMEQKA</sequence>
<dbReference type="AlphaFoldDB" id="A0AAE0B028"/>
<organism evidence="2 3">
    <name type="scientific">Dipteronia sinensis</name>
    <dbReference type="NCBI Taxonomy" id="43782"/>
    <lineage>
        <taxon>Eukaryota</taxon>
        <taxon>Viridiplantae</taxon>
        <taxon>Streptophyta</taxon>
        <taxon>Embryophyta</taxon>
        <taxon>Tracheophyta</taxon>
        <taxon>Spermatophyta</taxon>
        <taxon>Magnoliopsida</taxon>
        <taxon>eudicotyledons</taxon>
        <taxon>Gunneridae</taxon>
        <taxon>Pentapetalae</taxon>
        <taxon>rosids</taxon>
        <taxon>malvids</taxon>
        <taxon>Sapindales</taxon>
        <taxon>Sapindaceae</taxon>
        <taxon>Hippocastanoideae</taxon>
        <taxon>Acereae</taxon>
        <taxon>Dipteronia</taxon>
    </lineage>
</organism>
<protein>
    <submittedName>
        <fullName evidence="2">Uncharacterized protein</fullName>
    </submittedName>
</protein>
<feature type="region of interest" description="Disordered" evidence="1">
    <location>
        <begin position="95"/>
        <end position="116"/>
    </location>
</feature>
<accession>A0AAE0B028</accession>
<name>A0AAE0B028_9ROSI</name>
<dbReference type="EMBL" id="JANJYJ010000002">
    <property type="protein sequence ID" value="KAK3226842.1"/>
    <property type="molecule type" value="Genomic_DNA"/>
</dbReference>
<reference evidence="2" key="1">
    <citation type="journal article" date="2023" name="Plant J.">
        <title>Genome sequences and population genomics provide insights into the demographic history, inbreeding, and mutation load of two 'living fossil' tree species of Dipteronia.</title>
        <authorList>
            <person name="Feng Y."/>
            <person name="Comes H.P."/>
            <person name="Chen J."/>
            <person name="Zhu S."/>
            <person name="Lu R."/>
            <person name="Zhang X."/>
            <person name="Li P."/>
            <person name="Qiu J."/>
            <person name="Olsen K.M."/>
            <person name="Qiu Y."/>
        </authorList>
    </citation>
    <scope>NUCLEOTIDE SEQUENCE</scope>
    <source>
        <strain evidence="2">NBL</strain>
    </source>
</reference>
<evidence type="ECO:0000256" key="1">
    <source>
        <dbReference type="SAM" id="MobiDB-lite"/>
    </source>
</evidence>
<feature type="compositionally biased region" description="Basic and acidic residues" evidence="1">
    <location>
        <begin position="107"/>
        <end position="116"/>
    </location>
</feature>
<gene>
    <name evidence="2" type="ORF">Dsin_006704</name>
</gene>
<evidence type="ECO:0000313" key="2">
    <source>
        <dbReference type="EMBL" id="KAK3226842.1"/>
    </source>
</evidence>
<evidence type="ECO:0000313" key="3">
    <source>
        <dbReference type="Proteomes" id="UP001281410"/>
    </source>
</evidence>
<keyword evidence="3" id="KW-1185">Reference proteome</keyword>